<dbReference type="Pfam" id="PF02894">
    <property type="entry name" value="GFO_IDH_MocA_C"/>
    <property type="match status" value="1"/>
</dbReference>
<feature type="domain" description="Gfo/Idh/MocA-like oxidoreductase N-terminal" evidence="5">
    <location>
        <begin position="3"/>
        <end position="125"/>
    </location>
</feature>
<dbReference type="SUPFAM" id="SSF51735">
    <property type="entry name" value="NAD(P)-binding Rossmann-fold domains"/>
    <property type="match status" value="1"/>
</dbReference>
<dbReference type="EC" id="1.1.1.18" evidence="4"/>
<comment type="pathway">
    <text evidence="4">Polyol metabolism; myo-inositol degradation into acetyl-CoA; acetyl-CoA from myo-inositol: step 1/7.</text>
</comment>
<accession>A0ABR5MMM3</accession>
<evidence type="ECO:0000256" key="1">
    <source>
        <dbReference type="ARBA" id="ARBA00010928"/>
    </source>
</evidence>
<dbReference type="InterPro" id="IPR036291">
    <property type="entry name" value="NAD(P)-bd_dom_sf"/>
</dbReference>
<comment type="catalytic activity">
    <reaction evidence="4">
        <text>1D-chiro-inositol + NAD(+) = scyllo-inosine + NADH + H(+)</text>
        <dbReference type="Rhea" id="RHEA:25832"/>
        <dbReference type="ChEBI" id="CHEBI:15378"/>
        <dbReference type="ChEBI" id="CHEBI:27372"/>
        <dbReference type="ChEBI" id="CHEBI:50920"/>
        <dbReference type="ChEBI" id="CHEBI:57540"/>
        <dbReference type="ChEBI" id="CHEBI:57945"/>
        <dbReference type="EC" id="1.1.1.369"/>
    </reaction>
</comment>
<dbReference type="SUPFAM" id="SSF55347">
    <property type="entry name" value="Glyceraldehyde-3-phosphate dehydrogenase-like, C-terminal domain"/>
    <property type="match status" value="1"/>
</dbReference>
<dbReference type="PANTHER" id="PTHR43593:SF1">
    <property type="entry name" value="INOSITOL 2-DEHYDROGENASE"/>
    <property type="match status" value="1"/>
</dbReference>
<dbReference type="PANTHER" id="PTHR43593">
    <property type="match status" value="1"/>
</dbReference>
<organism evidence="7 8">
    <name type="scientific">Oceanobacillus caeni</name>
    <dbReference type="NCBI Taxonomy" id="405946"/>
    <lineage>
        <taxon>Bacteria</taxon>
        <taxon>Bacillati</taxon>
        <taxon>Bacillota</taxon>
        <taxon>Bacilli</taxon>
        <taxon>Bacillales</taxon>
        <taxon>Bacillaceae</taxon>
        <taxon>Oceanobacillus</taxon>
    </lineage>
</organism>
<keyword evidence="3 4" id="KW-0520">NAD</keyword>
<dbReference type="InterPro" id="IPR023794">
    <property type="entry name" value="MI/DCI_dehydrogenase"/>
</dbReference>
<dbReference type="Gene3D" id="3.40.50.720">
    <property type="entry name" value="NAD(P)-binding Rossmann-like Domain"/>
    <property type="match status" value="1"/>
</dbReference>
<dbReference type="RefSeq" id="WP_060667772.1">
    <property type="nucleotide sequence ID" value="NZ_JAHHXM010000001.1"/>
</dbReference>
<evidence type="ECO:0000259" key="6">
    <source>
        <dbReference type="Pfam" id="PF02894"/>
    </source>
</evidence>
<reference evidence="7 8" key="1">
    <citation type="submission" date="2015-07" db="EMBL/GenBank/DDBJ databases">
        <title>High-quality draft genome sequence of Oceanobacillus caeni HM6, a bacillus isolated from a human feces.</title>
        <authorList>
            <person name="Kumar J."/>
            <person name="Verma M.K."/>
            <person name="Pandey R."/>
            <person name="Bhambi M."/>
            <person name="Chauhan N."/>
        </authorList>
    </citation>
    <scope>NUCLEOTIDE SEQUENCE [LARGE SCALE GENOMIC DNA]</scope>
    <source>
        <strain evidence="7 8">HM6</strain>
    </source>
</reference>
<dbReference type="InterPro" id="IPR000683">
    <property type="entry name" value="Gfo/Idh/MocA-like_OxRdtase_N"/>
</dbReference>
<keyword evidence="2 4" id="KW-0560">Oxidoreductase</keyword>
<evidence type="ECO:0000256" key="2">
    <source>
        <dbReference type="ARBA" id="ARBA00023002"/>
    </source>
</evidence>
<feature type="domain" description="Gfo/Idh/MocA-like oxidoreductase C-terminal" evidence="6">
    <location>
        <begin position="137"/>
        <end position="323"/>
    </location>
</feature>
<evidence type="ECO:0000256" key="4">
    <source>
        <dbReference type="HAMAP-Rule" id="MF_01671"/>
    </source>
</evidence>
<name>A0ABR5MMM3_9BACI</name>
<comment type="catalytic activity">
    <reaction evidence="4">
        <text>myo-inositol + NAD(+) = scyllo-inosose + NADH + H(+)</text>
        <dbReference type="Rhea" id="RHEA:16949"/>
        <dbReference type="ChEBI" id="CHEBI:15378"/>
        <dbReference type="ChEBI" id="CHEBI:17268"/>
        <dbReference type="ChEBI" id="CHEBI:17811"/>
        <dbReference type="ChEBI" id="CHEBI:57540"/>
        <dbReference type="ChEBI" id="CHEBI:57945"/>
        <dbReference type="EC" id="1.1.1.18"/>
    </reaction>
</comment>
<keyword evidence="8" id="KW-1185">Reference proteome</keyword>
<evidence type="ECO:0000259" key="5">
    <source>
        <dbReference type="Pfam" id="PF01408"/>
    </source>
</evidence>
<evidence type="ECO:0000313" key="7">
    <source>
        <dbReference type="EMBL" id="KPH77892.1"/>
    </source>
</evidence>
<dbReference type="EC" id="1.1.1.369" evidence="4"/>
<dbReference type="Proteomes" id="UP000037854">
    <property type="component" value="Unassembled WGS sequence"/>
</dbReference>
<dbReference type="Gene3D" id="3.30.360.10">
    <property type="entry name" value="Dihydrodipicolinate Reductase, domain 2"/>
    <property type="match status" value="1"/>
</dbReference>
<evidence type="ECO:0000313" key="8">
    <source>
        <dbReference type="Proteomes" id="UP000037854"/>
    </source>
</evidence>
<dbReference type="EMBL" id="LGTK01000005">
    <property type="protein sequence ID" value="KPH77892.1"/>
    <property type="molecule type" value="Genomic_DNA"/>
</dbReference>
<protein>
    <recommendedName>
        <fullName evidence="4">Inositol 2-dehydrogenase/D-chiro-inositol 3-dehydrogenase</fullName>
        <ecNumber evidence="4">1.1.1.18</ecNumber>
        <ecNumber evidence="4">1.1.1.369</ecNumber>
    </recommendedName>
    <alternativeName>
        <fullName evidence="4">Myo-inositol 2-dehydrogenase/D-chiro-inositol 3-dehydrogenase</fullName>
        <shortName evidence="4">MI 2-dehydrogenase/DCI 3-dehydrogenase</shortName>
    </alternativeName>
</protein>
<dbReference type="HAMAP" id="MF_01671">
    <property type="entry name" value="IolG"/>
    <property type="match status" value="1"/>
</dbReference>
<proteinExistence type="inferred from homology"/>
<dbReference type="InterPro" id="IPR050424">
    <property type="entry name" value="Gfo-Idh-MocA_inositol_DH"/>
</dbReference>
<comment type="subunit">
    <text evidence="4">Homotetramer.</text>
</comment>
<comment type="caution">
    <text evidence="7">The sequence shown here is derived from an EMBL/GenBank/DDBJ whole genome shotgun (WGS) entry which is preliminary data.</text>
</comment>
<gene>
    <name evidence="4" type="primary">iolG</name>
    <name evidence="7" type="ORF">AFL42_02775</name>
</gene>
<comment type="function">
    <text evidence="4">Involved in the oxidation of myo-inositol (MI) and D-chiro-inositol (DCI) to 2-keto-myo-inositol (2KMI or 2-inosose) and 1-keto-D-chiro-inositol (1KDCI), respectively.</text>
</comment>
<evidence type="ECO:0000256" key="3">
    <source>
        <dbReference type="ARBA" id="ARBA00023027"/>
    </source>
</evidence>
<dbReference type="InterPro" id="IPR004104">
    <property type="entry name" value="Gfo/Idh/MocA-like_OxRdtase_C"/>
</dbReference>
<sequence>MTLRFGVIGTGAIGKTHIDRITNRLSGGEIVAVTDINQNSAKSAVEEYGIQAKVYPDDKSLIADENVDAVIIASWGPAHAESVLAAIEAGKYVFCEKPLATTAEKSLEIVEAEMKFGKPLVQVGFMRRYDQGYKQMKNAIVNNEIGEPLMIHAVHRNQSTSENYTTDMAVVDTLIHEIDVLHWLINDDYKSIQAIFPKRTTKALDHLQDPQLFIIETQRGIVITVEVFTNCQFGYDIQCEVIGEIGTIKLPEVPTPVVRKNAAISQPILQDWKDRFIVAYDLEIQHFIDSIRKKGYPEGPTSWDGYIAAVTSDAGVRAQKTGQKELIELKARPEFYKSKNSPIQNLMS</sequence>
<dbReference type="Pfam" id="PF01408">
    <property type="entry name" value="GFO_IDH_MocA"/>
    <property type="match status" value="1"/>
</dbReference>
<comment type="similarity">
    <text evidence="1 4">Belongs to the Gfo/Idh/MocA family.</text>
</comment>